<feature type="domain" description="AB hydrolase-1" evidence="1">
    <location>
        <begin position="26"/>
        <end position="218"/>
    </location>
</feature>
<protein>
    <submittedName>
        <fullName evidence="2">Alpha/beta hydrolase</fullName>
    </submittedName>
</protein>
<evidence type="ECO:0000313" key="3">
    <source>
        <dbReference type="Proteomes" id="UP001454086"/>
    </source>
</evidence>
<keyword evidence="3" id="KW-1185">Reference proteome</keyword>
<comment type="caution">
    <text evidence="2">The sequence shown here is derived from an EMBL/GenBank/DDBJ whole genome shotgun (WGS) entry which is preliminary data.</text>
</comment>
<dbReference type="EMBL" id="JBBMFM010000046">
    <property type="protein sequence ID" value="MEQ2425970.1"/>
    <property type="molecule type" value="Genomic_DNA"/>
</dbReference>
<evidence type="ECO:0000313" key="2">
    <source>
        <dbReference type="EMBL" id="MEQ2425970.1"/>
    </source>
</evidence>
<dbReference type="Gene3D" id="3.40.50.1820">
    <property type="entry name" value="alpha/beta hydrolase"/>
    <property type="match status" value="1"/>
</dbReference>
<evidence type="ECO:0000259" key="1">
    <source>
        <dbReference type="Pfam" id="PF12697"/>
    </source>
</evidence>
<accession>A0ABV1D7M7</accession>
<proteinExistence type="predicted"/>
<organism evidence="2 3">
    <name type="scientific">Enterocloster hominis</name>
    <name type="common">ex Hitch et al. 2024</name>
    <dbReference type="NCBI Taxonomy" id="1917870"/>
    <lineage>
        <taxon>Bacteria</taxon>
        <taxon>Bacillati</taxon>
        <taxon>Bacillota</taxon>
        <taxon>Clostridia</taxon>
        <taxon>Lachnospirales</taxon>
        <taxon>Lachnospiraceae</taxon>
        <taxon>Enterocloster</taxon>
    </lineage>
</organism>
<dbReference type="Pfam" id="PF12697">
    <property type="entry name" value="Abhydrolase_6"/>
    <property type="match status" value="1"/>
</dbReference>
<sequence>MKTQRIHIIQTPAIIWGAPSEKVYLYIHGQGGYKEEAEAFAGIACRHSCQVLGIDLPGHGERKTEAGSFVPWNVVPELLSVMNYIRLHWPHVSLCANSIGAWFSLLGLESRWLEECLMVSPVPDMERLILNMMAQADVSEERLKREQVIRTSFGQTLSWEYLTYTRTHPVTRWEAPTYILYGGADNLIERSAVDRFTRQFNCSLTVLEHGGHWFHTEEQLDFLYHWMETCLQNG</sequence>
<keyword evidence="2" id="KW-0378">Hydrolase</keyword>
<dbReference type="InterPro" id="IPR000073">
    <property type="entry name" value="AB_hydrolase_1"/>
</dbReference>
<dbReference type="InterPro" id="IPR029058">
    <property type="entry name" value="AB_hydrolase_fold"/>
</dbReference>
<gene>
    <name evidence="2" type="ORF">WMQ36_13395</name>
</gene>
<dbReference type="SUPFAM" id="SSF53474">
    <property type="entry name" value="alpha/beta-Hydrolases"/>
    <property type="match status" value="1"/>
</dbReference>
<reference evidence="2 3" key="1">
    <citation type="submission" date="2024-03" db="EMBL/GenBank/DDBJ databases">
        <title>Human intestinal bacterial collection.</title>
        <authorList>
            <person name="Pauvert C."/>
            <person name="Hitch T.C.A."/>
            <person name="Clavel T."/>
        </authorList>
    </citation>
    <scope>NUCLEOTIDE SEQUENCE [LARGE SCALE GENOMIC DNA]</scope>
    <source>
        <strain evidence="2 3">CLA-SR-H021</strain>
    </source>
</reference>
<name>A0ABV1D7M7_9FIRM</name>
<dbReference type="RefSeq" id="WP_008721905.1">
    <property type="nucleotide sequence ID" value="NZ_JBBMFM010000046.1"/>
</dbReference>
<dbReference type="Proteomes" id="UP001454086">
    <property type="component" value="Unassembled WGS sequence"/>
</dbReference>
<dbReference type="GO" id="GO:0016787">
    <property type="term" value="F:hydrolase activity"/>
    <property type="evidence" value="ECO:0007669"/>
    <property type="project" value="UniProtKB-KW"/>
</dbReference>